<keyword evidence="1" id="KW-0732">Signal</keyword>
<gene>
    <name evidence="2" type="ORF">MIND_00242400</name>
</gene>
<comment type="caution">
    <text evidence="2">The sequence shown here is derived from an EMBL/GenBank/DDBJ whole genome shotgun (WGS) entry which is preliminary data.</text>
</comment>
<sequence length="211" mass="23950">MFAKLALPFIVASSFASGVFSVAIPAARSSNSIDRRTFGHISFNNYQNIGFTSNFDNFYGIDNFNGRSRHQTIIEQSPELVCHSQQVEIIQQRLAVLTEMARRVVTELSCEVETQVVVFEQYYQSLGHFHDDLRRHSGFQVGYDQGITSHFEHFFNNDGSLSTDDWGFSGSDIGSHTVIVSHNNWVEPDSRHSVEKAYFASKNAYFINQFS</sequence>
<reference evidence="2" key="1">
    <citation type="submission" date="2020-05" db="EMBL/GenBank/DDBJ databases">
        <title>Mycena genomes resolve the evolution of fungal bioluminescence.</title>
        <authorList>
            <person name="Tsai I.J."/>
        </authorList>
    </citation>
    <scope>NUCLEOTIDE SEQUENCE</scope>
    <source>
        <strain evidence="2">171206Taipei</strain>
    </source>
</reference>
<name>A0A8H6WHA9_9AGAR</name>
<dbReference type="EMBL" id="JACAZF010000002">
    <property type="protein sequence ID" value="KAF7312294.1"/>
    <property type="molecule type" value="Genomic_DNA"/>
</dbReference>
<evidence type="ECO:0000313" key="2">
    <source>
        <dbReference type="EMBL" id="KAF7312294.1"/>
    </source>
</evidence>
<keyword evidence="3" id="KW-1185">Reference proteome</keyword>
<organism evidence="2 3">
    <name type="scientific">Mycena indigotica</name>
    <dbReference type="NCBI Taxonomy" id="2126181"/>
    <lineage>
        <taxon>Eukaryota</taxon>
        <taxon>Fungi</taxon>
        <taxon>Dikarya</taxon>
        <taxon>Basidiomycota</taxon>
        <taxon>Agaricomycotina</taxon>
        <taxon>Agaricomycetes</taxon>
        <taxon>Agaricomycetidae</taxon>
        <taxon>Agaricales</taxon>
        <taxon>Marasmiineae</taxon>
        <taxon>Mycenaceae</taxon>
        <taxon>Mycena</taxon>
    </lineage>
</organism>
<dbReference type="GeneID" id="59341823"/>
<dbReference type="AlphaFoldDB" id="A0A8H6WHA9"/>
<accession>A0A8H6WHA9</accession>
<feature type="signal peptide" evidence="1">
    <location>
        <begin position="1"/>
        <end position="21"/>
    </location>
</feature>
<evidence type="ECO:0000313" key="3">
    <source>
        <dbReference type="Proteomes" id="UP000636479"/>
    </source>
</evidence>
<dbReference type="OrthoDB" id="3236720at2759"/>
<protein>
    <submittedName>
        <fullName evidence="2">Uncharacterized protein</fullName>
    </submittedName>
</protein>
<evidence type="ECO:0000256" key="1">
    <source>
        <dbReference type="SAM" id="SignalP"/>
    </source>
</evidence>
<dbReference type="Proteomes" id="UP000636479">
    <property type="component" value="Unassembled WGS sequence"/>
</dbReference>
<proteinExistence type="predicted"/>
<feature type="chain" id="PRO_5034705321" evidence="1">
    <location>
        <begin position="22"/>
        <end position="211"/>
    </location>
</feature>
<dbReference type="RefSeq" id="XP_037224402.1">
    <property type="nucleotide sequence ID" value="XM_037359307.1"/>
</dbReference>